<dbReference type="GeneID" id="96611947"/>
<dbReference type="AlphaFoldDB" id="A0A0A1DRH6"/>
<dbReference type="SUPFAM" id="SSF46785">
    <property type="entry name" value="Winged helix' DNA-binding domain"/>
    <property type="match status" value="1"/>
</dbReference>
<dbReference type="InterPro" id="IPR011663">
    <property type="entry name" value="UTRA"/>
</dbReference>
<organism evidence="4 5">
    <name type="scientific">Nocardioides simplex</name>
    <name type="common">Arthrobacter simplex</name>
    <dbReference type="NCBI Taxonomy" id="2045"/>
    <lineage>
        <taxon>Bacteria</taxon>
        <taxon>Bacillati</taxon>
        <taxon>Actinomycetota</taxon>
        <taxon>Actinomycetes</taxon>
        <taxon>Propionibacteriales</taxon>
        <taxon>Nocardioidaceae</taxon>
        <taxon>Pimelobacter</taxon>
    </lineage>
</organism>
<dbReference type="InterPro" id="IPR028978">
    <property type="entry name" value="Chorismate_lyase_/UTRA_dom_sf"/>
</dbReference>
<dbReference type="SUPFAM" id="SSF64288">
    <property type="entry name" value="Chorismate lyase-like"/>
    <property type="match status" value="1"/>
</dbReference>
<keyword evidence="1" id="KW-0805">Transcription regulation</keyword>
<dbReference type="InterPro" id="IPR036388">
    <property type="entry name" value="WH-like_DNA-bd_sf"/>
</dbReference>
<dbReference type="InterPro" id="IPR036390">
    <property type="entry name" value="WH_DNA-bd_sf"/>
</dbReference>
<dbReference type="GO" id="GO:0003700">
    <property type="term" value="F:DNA-binding transcription factor activity"/>
    <property type="evidence" value="ECO:0007669"/>
    <property type="project" value="InterPro"/>
</dbReference>
<accession>A0A0A1DRH6</accession>
<dbReference type="EMBL" id="CP009896">
    <property type="protein sequence ID" value="AIY19168.1"/>
    <property type="molecule type" value="Genomic_DNA"/>
</dbReference>
<dbReference type="PROSITE" id="PS50949">
    <property type="entry name" value="HTH_GNTR"/>
    <property type="match status" value="1"/>
</dbReference>
<dbReference type="SMART" id="SM00345">
    <property type="entry name" value="HTH_GNTR"/>
    <property type="match status" value="1"/>
</dbReference>
<dbReference type="PRINTS" id="PR00035">
    <property type="entry name" value="HTHGNTR"/>
</dbReference>
<dbReference type="OrthoDB" id="9784718at2"/>
<dbReference type="PANTHER" id="PTHR44846">
    <property type="entry name" value="MANNOSYL-D-GLYCERATE TRANSPORT/METABOLISM SYSTEM REPRESSOR MNGR-RELATED"/>
    <property type="match status" value="1"/>
</dbReference>
<evidence type="ECO:0000256" key="1">
    <source>
        <dbReference type="ARBA" id="ARBA00023015"/>
    </source>
</evidence>
<dbReference type="RefSeq" id="WP_038682119.1">
    <property type="nucleotide sequence ID" value="NZ_BJMC01000024.1"/>
</dbReference>
<dbReference type="CDD" id="cd07377">
    <property type="entry name" value="WHTH_GntR"/>
    <property type="match status" value="1"/>
</dbReference>
<keyword evidence="5" id="KW-1185">Reference proteome</keyword>
<dbReference type="GO" id="GO:0003677">
    <property type="term" value="F:DNA binding"/>
    <property type="evidence" value="ECO:0007669"/>
    <property type="project" value="UniProtKB-KW"/>
</dbReference>
<evidence type="ECO:0000313" key="4">
    <source>
        <dbReference type="EMBL" id="AIY19168.1"/>
    </source>
</evidence>
<evidence type="ECO:0000313" key="5">
    <source>
        <dbReference type="Proteomes" id="UP000030300"/>
    </source>
</evidence>
<dbReference type="STRING" id="2045.KR76_24640"/>
<proteinExistence type="predicted"/>
<name>A0A0A1DRH6_NOCSI</name>
<protein>
    <submittedName>
        <fullName evidence="4">Transcriptional regulator, GntR family</fullName>
    </submittedName>
</protein>
<dbReference type="HOGENOM" id="CLU_063236_3_2_11"/>
<keyword evidence="2" id="KW-0238">DNA-binding</keyword>
<dbReference type="GO" id="GO:0045892">
    <property type="term" value="P:negative regulation of DNA-templated transcription"/>
    <property type="evidence" value="ECO:0007669"/>
    <property type="project" value="TreeGrafter"/>
</dbReference>
<dbReference type="eggNOG" id="COG2188">
    <property type="taxonomic scope" value="Bacteria"/>
</dbReference>
<dbReference type="Pfam" id="PF07702">
    <property type="entry name" value="UTRA"/>
    <property type="match status" value="1"/>
</dbReference>
<reference evidence="4 5" key="1">
    <citation type="journal article" date="2015" name="Genome Announc.">
        <title>Complete Genome Sequence of Steroid-Transforming Nocardioides simplex VKM Ac-2033D.</title>
        <authorList>
            <person name="Shtratnikova V.Y."/>
            <person name="Schelkunov M.I."/>
            <person name="Pekov Y.A."/>
            <person name="Fokina V.V."/>
            <person name="Logacheva M.D."/>
            <person name="Sokolov S.L."/>
            <person name="Bragin E.Y."/>
            <person name="Ashapkin V.V."/>
            <person name="Donova M.V."/>
        </authorList>
    </citation>
    <scope>NUCLEOTIDE SEQUENCE [LARGE SCALE GENOMIC DNA]</scope>
    <source>
        <strain evidence="4 5">VKM Ac-2033D</strain>
    </source>
</reference>
<dbReference type="InterPro" id="IPR000524">
    <property type="entry name" value="Tscrpt_reg_HTH_GntR"/>
</dbReference>
<dbReference type="Gene3D" id="3.40.1410.10">
    <property type="entry name" value="Chorismate lyase-like"/>
    <property type="match status" value="1"/>
</dbReference>
<evidence type="ECO:0000256" key="2">
    <source>
        <dbReference type="ARBA" id="ARBA00023125"/>
    </source>
</evidence>
<evidence type="ECO:0000256" key="3">
    <source>
        <dbReference type="ARBA" id="ARBA00023163"/>
    </source>
</evidence>
<dbReference type="PANTHER" id="PTHR44846:SF17">
    <property type="entry name" value="GNTR-FAMILY TRANSCRIPTIONAL REGULATOR"/>
    <property type="match status" value="1"/>
</dbReference>
<dbReference type="SMART" id="SM00866">
    <property type="entry name" value="UTRA"/>
    <property type="match status" value="1"/>
</dbReference>
<dbReference type="Gene3D" id="1.10.10.10">
    <property type="entry name" value="Winged helix-like DNA-binding domain superfamily/Winged helix DNA-binding domain"/>
    <property type="match status" value="1"/>
</dbReference>
<keyword evidence="3" id="KW-0804">Transcription</keyword>
<dbReference type="KEGG" id="psim:KR76_24640"/>
<sequence length="245" mass="27065">MVARYEEVARSLARRIEDATYPVGSQLPPEVELASAYAVSRATVRSALDSLERLGMVSRRRRIGTRVESVRPTTGYARTVTTMNELVQYSTETRRSVLGQCEVVADDDLAALLGCVRGRPWVHLRMLRLDEVGGLDEQRPLCHTDVYLDPDVALVVGDRMARPDGLINEIVEQCTGRMTVRVDQRIRACSLSADLAAALHAEVGSPALQIVRRYVERSGDVAQVTVSVHPADRFEFTVSMERAGG</sequence>
<gene>
    <name evidence="4" type="ORF">KR76_24640</name>
</gene>
<dbReference type="Pfam" id="PF00392">
    <property type="entry name" value="GntR"/>
    <property type="match status" value="1"/>
</dbReference>
<dbReference type="Proteomes" id="UP000030300">
    <property type="component" value="Chromosome"/>
</dbReference>
<dbReference type="InterPro" id="IPR050679">
    <property type="entry name" value="Bact_HTH_transcr_reg"/>
</dbReference>